<dbReference type="Proteomes" id="UP001054811">
    <property type="component" value="Chromosome"/>
</dbReference>
<evidence type="ECO:0000256" key="4">
    <source>
        <dbReference type="ARBA" id="ARBA00022692"/>
    </source>
</evidence>
<dbReference type="Pfam" id="PF07690">
    <property type="entry name" value="MFS_1"/>
    <property type="match status" value="1"/>
</dbReference>
<feature type="compositionally biased region" description="Basic and acidic residues" evidence="7">
    <location>
        <begin position="258"/>
        <end position="268"/>
    </location>
</feature>
<keyword evidence="5 8" id="KW-1133">Transmembrane helix</keyword>
<dbReference type="SUPFAM" id="SSF103473">
    <property type="entry name" value="MFS general substrate transporter"/>
    <property type="match status" value="1"/>
</dbReference>
<keyword evidence="10" id="KW-1185">Reference proteome</keyword>
<reference evidence="9" key="1">
    <citation type="submission" date="2022-01" db="EMBL/GenBank/DDBJ databases">
        <title>Microbacterium eymi and Microbacterium rhizovicinus sp. nov., isolated from the rhizospheric soil of Elymus tsukushiensis, a plant native to the Dokdo Islands, Republic of Korea.</title>
        <authorList>
            <person name="Hwang Y.J."/>
        </authorList>
    </citation>
    <scope>NUCLEOTIDE SEQUENCE</scope>
    <source>
        <strain evidence="9">KUDC0405</strain>
    </source>
</reference>
<keyword evidence="3" id="KW-1003">Cell membrane</keyword>
<proteinExistence type="predicted"/>
<protein>
    <submittedName>
        <fullName evidence="9">MFS transporter</fullName>
    </submittedName>
</protein>
<dbReference type="InterPro" id="IPR036259">
    <property type="entry name" value="MFS_trans_sf"/>
</dbReference>
<keyword evidence="6 8" id="KW-0472">Membrane</keyword>
<keyword evidence="4 8" id="KW-0812">Transmembrane</keyword>
<dbReference type="RefSeq" id="WP_259611102.1">
    <property type="nucleotide sequence ID" value="NZ_CP091139.2"/>
</dbReference>
<dbReference type="EMBL" id="CP091139">
    <property type="protein sequence ID" value="UUT34577.1"/>
    <property type="molecule type" value="Genomic_DNA"/>
</dbReference>
<feature type="transmembrane region" description="Helical" evidence="8">
    <location>
        <begin position="154"/>
        <end position="173"/>
    </location>
</feature>
<organism evidence="9 10">
    <name type="scientific">Microbacterium elymi</name>
    <dbReference type="NCBI Taxonomy" id="2909587"/>
    <lineage>
        <taxon>Bacteria</taxon>
        <taxon>Bacillati</taxon>
        <taxon>Actinomycetota</taxon>
        <taxon>Actinomycetes</taxon>
        <taxon>Micrococcales</taxon>
        <taxon>Microbacteriaceae</taxon>
        <taxon>Microbacterium</taxon>
    </lineage>
</organism>
<evidence type="ECO:0000256" key="1">
    <source>
        <dbReference type="ARBA" id="ARBA00004651"/>
    </source>
</evidence>
<evidence type="ECO:0000256" key="2">
    <source>
        <dbReference type="ARBA" id="ARBA00022448"/>
    </source>
</evidence>
<sequence length="268" mass="27968">MSTAGTAVTSIAAILLPHNAFADRGVADEGTAAFVVAAFLAALVIPTIATMGVAGRVADTVDSRLVLTVTALVQAAAVTALGFAPVPAMIFVTGVIIALAQAFAQPTWSALVPRVVGEEKIGQAISWQQGLAAVASPIGAAFGGLLVTLDDVAWGFWADAATYLLLAGAALLIRTRRKGAGIRIRRRVRSGADRLVDGGDPGRGPRPHPAAAVRLDPRVRHPGRGHQPGRGVPGARRPARDELAVRAQRVLRRRRRPDRGGDCRTHPQ</sequence>
<evidence type="ECO:0000256" key="7">
    <source>
        <dbReference type="SAM" id="MobiDB-lite"/>
    </source>
</evidence>
<dbReference type="InterPro" id="IPR011701">
    <property type="entry name" value="MFS"/>
</dbReference>
<comment type="subcellular location">
    <subcellularLocation>
        <location evidence="1">Cell membrane</location>
        <topology evidence="1">Multi-pass membrane protein</topology>
    </subcellularLocation>
</comment>
<evidence type="ECO:0000256" key="3">
    <source>
        <dbReference type="ARBA" id="ARBA00022475"/>
    </source>
</evidence>
<keyword evidence="2" id="KW-0813">Transport</keyword>
<dbReference type="PANTHER" id="PTHR43266">
    <property type="entry name" value="MACROLIDE-EFFLUX PROTEIN"/>
    <property type="match status" value="1"/>
</dbReference>
<accession>A0ABY5NHD3</accession>
<evidence type="ECO:0000256" key="6">
    <source>
        <dbReference type="ARBA" id="ARBA00023136"/>
    </source>
</evidence>
<evidence type="ECO:0000313" key="10">
    <source>
        <dbReference type="Proteomes" id="UP001054811"/>
    </source>
</evidence>
<feature type="region of interest" description="Disordered" evidence="7">
    <location>
        <begin position="216"/>
        <end position="268"/>
    </location>
</feature>
<dbReference type="Gene3D" id="1.20.1250.20">
    <property type="entry name" value="MFS general substrate transporter like domains"/>
    <property type="match status" value="1"/>
</dbReference>
<evidence type="ECO:0000256" key="5">
    <source>
        <dbReference type="ARBA" id="ARBA00022989"/>
    </source>
</evidence>
<name>A0ABY5NHD3_9MICO</name>
<feature type="transmembrane region" description="Helical" evidence="8">
    <location>
        <begin position="32"/>
        <end position="53"/>
    </location>
</feature>
<dbReference type="PANTHER" id="PTHR43266:SF7">
    <property type="entry name" value="TRANSPORTER, PUTATIVE-RELATED"/>
    <property type="match status" value="1"/>
</dbReference>
<feature type="transmembrane region" description="Helical" evidence="8">
    <location>
        <begin position="131"/>
        <end position="148"/>
    </location>
</feature>
<gene>
    <name evidence="9" type="ORF">L2X98_29080</name>
</gene>
<evidence type="ECO:0000313" key="9">
    <source>
        <dbReference type="EMBL" id="UUT34577.1"/>
    </source>
</evidence>
<evidence type="ECO:0000256" key="8">
    <source>
        <dbReference type="SAM" id="Phobius"/>
    </source>
</evidence>